<dbReference type="InterPro" id="IPR054712">
    <property type="entry name" value="Cas3-like_dom"/>
</dbReference>
<dbReference type="SUPFAM" id="SSF52540">
    <property type="entry name" value="P-loop containing nucleoside triphosphate hydrolases"/>
    <property type="match status" value="1"/>
</dbReference>
<dbReference type="InterPro" id="IPR014001">
    <property type="entry name" value="Helicase_ATP-bd"/>
</dbReference>
<evidence type="ECO:0000256" key="1">
    <source>
        <dbReference type="ARBA" id="ARBA00006847"/>
    </source>
</evidence>
<dbReference type="NCBIfam" id="TIGR01587">
    <property type="entry name" value="cas3_core"/>
    <property type="match status" value="1"/>
</dbReference>
<dbReference type="AlphaFoldDB" id="A0A921GA75"/>
<feature type="domain" description="Helicase ATP-binding" evidence="10">
    <location>
        <begin position="305"/>
        <end position="501"/>
    </location>
</feature>
<organism evidence="12 13">
    <name type="scientific">Thomasclavelia spiroformis</name>
    <dbReference type="NCBI Taxonomy" id="29348"/>
    <lineage>
        <taxon>Bacteria</taxon>
        <taxon>Bacillati</taxon>
        <taxon>Bacillota</taxon>
        <taxon>Erysipelotrichia</taxon>
        <taxon>Erysipelotrichales</taxon>
        <taxon>Coprobacillaceae</taxon>
        <taxon>Thomasclavelia</taxon>
    </lineage>
</organism>
<keyword evidence="4" id="KW-0479">Metal-binding</keyword>
<evidence type="ECO:0000313" key="13">
    <source>
        <dbReference type="Proteomes" id="UP000749320"/>
    </source>
</evidence>
<evidence type="ECO:0000256" key="2">
    <source>
        <dbReference type="ARBA" id="ARBA00009046"/>
    </source>
</evidence>
<comment type="similarity">
    <text evidence="1">In the N-terminal section; belongs to the CRISPR-associated nuclease Cas3-HD family.</text>
</comment>
<dbReference type="GO" id="GO:0004386">
    <property type="term" value="F:helicase activity"/>
    <property type="evidence" value="ECO:0007669"/>
    <property type="project" value="UniProtKB-KW"/>
</dbReference>
<comment type="caution">
    <text evidence="12">The sequence shown here is derived from an EMBL/GenBank/DDBJ whole genome shotgun (WGS) entry which is preliminary data.</text>
</comment>
<evidence type="ECO:0000259" key="11">
    <source>
        <dbReference type="PROSITE" id="PS51643"/>
    </source>
</evidence>
<dbReference type="NCBIfam" id="TIGR01596">
    <property type="entry name" value="cas3_HD"/>
    <property type="match status" value="1"/>
</dbReference>
<dbReference type="GO" id="GO:0046872">
    <property type="term" value="F:metal ion binding"/>
    <property type="evidence" value="ECO:0007669"/>
    <property type="project" value="UniProtKB-KW"/>
</dbReference>
<dbReference type="GO" id="GO:0003676">
    <property type="term" value="F:nucleic acid binding"/>
    <property type="evidence" value="ECO:0007669"/>
    <property type="project" value="InterPro"/>
</dbReference>
<dbReference type="RefSeq" id="WP_191376008.1">
    <property type="nucleotide sequence ID" value="NZ_CAJFOD010000055.1"/>
</dbReference>
<comment type="similarity">
    <text evidence="2">In the central section; belongs to the CRISPR-associated helicase Cas3 family.</text>
</comment>
<dbReference type="EMBL" id="DYWV01000136">
    <property type="protein sequence ID" value="HJF40078.1"/>
    <property type="molecule type" value="Genomic_DNA"/>
</dbReference>
<dbReference type="InterPro" id="IPR011545">
    <property type="entry name" value="DEAD/DEAH_box_helicase_dom"/>
</dbReference>
<evidence type="ECO:0000256" key="8">
    <source>
        <dbReference type="ARBA" id="ARBA00022840"/>
    </source>
</evidence>
<evidence type="ECO:0000256" key="5">
    <source>
        <dbReference type="ARBA" id="ARBA00022741"/>
    </source>
</evidence>
<keyword evidence="9" id="KW-0051">Antiviral defense</keyword>
<dbReference type="InterPro" id="IPR038257">
    <property type="entry name" value="CRISPR-assoc_Cas3_HD_sf"/>
</dbReference>
<dbReference type="SMART" id="SM00487">
    <property type="entry name" value="DEXDc"/>
    <property type="match status" value="1"/>
</dbReference>
<dbReference type="GO" id="GO:0016787">
    <property type="term" value="F:hydrolase activity"/>
    <property type="evidence" value="ECO:0007669"/>
    <property type="project" value="UniProtKB-KW"/>
</dbReference>
<evidence type="ECO:0000256" key="9">
    <source>
        <dbReference type="ARBA" id="ARBA00023118"/>
    </source>
</evidence>
<reference evidence="12" key="1">
    <citation type="journal article" date="2021" name="PeerJ">
        <title>Extensive microbial diversity within the chicken gut microbiome revealed by metagenomics and culture.</title>
        <authorList>
            <person name="Gilroy R."/>
            <person name="Ravi A."/>
            <person name="Getino M."/>
            <person name="Pursley I."/>
            <person name="Horton D.L."/>
            <person name="Alikhan N.F."/>
            <person name="Baker D."/>
            <person name="Gharbi K."/>
            <person name="Hall N."/>
            <person name="Watson M."/>
            <person name="Adriaenssens E.M."/>
            <person name="Foster-Nyarko E."/>
            <person name="Jarju S."/>
            <person name="Secka A."/>
            <person name="Antonio M."/>
            <person name="Oren A."/>
            <person name="Chaudhuri R.R."/>
            <person name="La Ragione R."/>
            <person name="Hildebrand F."/>
            <person name="Pallen M.J."/>
        </authorList>
    </citation>
    <scope>NUCLEOTIDE SEQUENCE</scope>
    <source>
        <strain evidence="12">CHK193-16274</strain>
    </source>
</reference>
<evidence type="ECO:0000313" key="12">
    <source>
        <dbReference type="EMBL" id="HJF40078.1"/>
    </source>
</evidence>
<accession>A0A921GA75</accession>
<keyword evidence="3" id="KW-0540">Nuclease</keyword>
<evidence type="ECO:0000256" key="6">
    <source>
        <dbReference type="ARBA" id="ARBA00022801"/>
    </source>
</evidence>
<evidence type="ECO:0000256" key="3">
    <source>
        <dbReference type="ARBA" id="ARBA00022722"/>
    </source>
</evidence>
<dbReference type="SMART" id="SM00490">
    <property type="entry name" value="HELICc"/>
    <property type="match status" value="1"/>
</dbReference>
<keyword evidence="7" id="KW-0347">Helicase</keyword>
<proteinExistence type="inferred from homology"/>
<dbReference type="InterPro" id="IPR001650">
    <property type="entry name" value="Helicase_C-like"/>
</dbReference>
<name>A0A921GA75_9FIRM</name>
<dbReference type="InterPro" id="IPR027417">
    <property type="entry name" value="P-loop_NTPase"/>
</dbReference>
<dbReference type="Pfam" id="PF18019">
    <property type="entry name" value="Cas3_HD"/>
    <property type="match status" value="1"/>
</dbReference>
<dbReference type="Pfam" id="PF22590">
    <property type="entry name" value="Cas3-like_C_2"/>
    <property type="match status" value="1"/>
</dbReference>
<dbReference type="Gene3D" id="1.10.3210.30">
    <property type="match status" value="1"/>
</dbReference>
<keyword evidence="6" id="KW-0378">Hydrolase</keyword>
<evidence type="ECO:0000256" key="4">
    <source>
        <dbReference type="ARBA" id="ARBA00022723"/>
    </source>
</evidence>
<gene>
    <name evidence="12" type="primary">cas3</name>
    <name evidence="12" type="ORF">K8V91_04060</name>
</gene>
<dbReference type="Proteomes" id="UP000749320">
    <property type="component" value="Unassembled WGS sequence"/>
</dbReference>
<sequence length="834" mass="98347">MDIDKYSVSLKELIDHDDKFYAHSNGNRVETINEHIELCIKYLKRIVSIKNIDGIITKIIQSNQNLQAESSKELFIELFINTIVFHDIGKINPKFQIDKIHNNYLKDISPEKNYQSKHSLLSAYIYIAYYNEKIQNLPKDEKYIIMTFMYLNAFVISRHHSQINDLKTNFINDMINENEINLNLTQWFNENLLKLLKQQNEVSLIKKRPWQKIECFLTKQSINNQINVYLYVRLLHSLLITCDYLATSEFKNRKEITIENYQFDEIIEAYNNNDLIKKIRENNIAKIEGINKLRTEIFLESERNLLNNLDKNIFYLEAPTGSGKSNTALNLSLQLVNRCENLNKIIYVYPFNTLVEQNVENLAMSFKGTNVMDKVAVINSVTPIKVDEEMSILYSENEKYQQALLDRQFLTYPILLTTHVSLFDTMFGNNRESSFGFCQLANSVIVLDEIQNYRINIWNEIIIFLKQYAKILNLKIIIMSATLPNLEILALNDDKSIQLISNKEKYYKDKLFKDRVKLDYHLLNVNDVEEKLFKEICKQSKSKKRIMIEFICRKTADKFYQRLKNTEIDSQILFISGLDSVIERKRIIEKVKKLSNLILVATQVVEAGIDIDMDIGYKDISKLDSEEQFMGRINRSSKKVGYVYFFNLDNAMKIYNGDERVDQRFTLQNENCKHFLESKNFTGYYDKLLQIVKDSANQDNDNNLQAFFKEQVGILSFINVAKKMSLILDTRDRISIYLATIIKDVDGHIYDGKKIWTRYEELLKDNEMDYSKKIVELSKIKSVMNYFIYQIDRNCRFDYDKQIGDLYYIDDGEKYMKYGKLDMTIFDTENELFI</sequence>
<keyword evidence="8" id="KW-0067">ATP-binding</keyword>
<dbReference type="PROSITE" id="PS51192">
    <property type="entry name" value="HELICASE_ATP_BIND_1"/>
    <property type="match status" value="1"/>
</dbReference>
<dbReference type="Pfam" id="PF00270">
    <property type="entry name" value="DEAD"/>
    <property type="match status" value="1"/>
</dbReference>
<dbReference type="Gene3D" id="3.40.50.300">
    <property type="entry name" value="P-loop containing nucleotide triphosphate hydrolases"/>
    <property type="match status" value="2"/>
</dbReference>
<dbReference type="InterPro" id="IPR006474">
    <property type="entry name" value="Helicase_Cas3_CRISPR-ass_core"/>
</dbReference>
<dbReference type="InterPro" id="IPR006483">
    <property type="entry name" value="CRISPR-assoc_Cas3_HD"/>
</dbReference>
<dbReference type="PROSITE" id="PS51643">
    <property type="entry name" value="HD_CAS3"/>
    <property type="match status" value="1"/>
</dbReference>
<reference evidence="12" key="2">
    <citation type="submission" date="2021-09" db="EMBL/GenBank/DDBJ databases">
        <authorList>
            <person name="Gilroy R."/>
        </authorList>
    </citation>
    <scope>NUCLEOTIDE SEQUENCE</scope>
    <source>
        <strain evidence="12">CHK193-16274</strain>
    </source>
</reference>
<evidence type="ECO:0000256" key="7">
    <source>
        <dbReference type="ARBA" id="ARBA00022806"/>
    </source>
</evidence>
<protein>
    <submittedName>
        <fullName evidence="12">CRISPR-associated helicase Cas3</fullName>
    </submittedName>
</protein>
<dbReference type="GO" id="GO:0005524">
    <property type="term" value="F:ATP binding"/>
    <property type="evidence" value="ECO:0007669"/>
    <property type="project" value="UniProtKB-KW"/>
</dbReference>
<feature type="domain" description="HD Cas3-type" evidence="11">
    <location>
        <begin position="25"/>
        <end position="245"/>
    </location>
</feature>
<keyword evidence="5" id="KW-0547">Nucleotide-binding</keyword>
<dbReference type="CDD" id="cd09641">
    <property type="entry name" value="Cas3''_I"/>
    <property type="match status" value="1"/>
</dbReference>
<evidence type="ECO:0000259" key="10">
    <source>
        <dbReference type="PROSITE" id="PS51192"/>
    </source>
</evidence>
<dbReference type="GO" id="GO:0004518">
    <property type="term" value="F:nuclease activity"/>
    <property type="evidence" value="ECO:0007669"/>
    <property type="project" value="UniProtKB-KW"/>
</dbReference>
<dbReference type="GO" id="GO:0051607">
    <property type="term" value="P:defense response to virus"/>
    <property type="evidence" value="ECO:0007669"/>
    <property type="project" value="UniProtKB-KW"/>
</dbReference>